<dbReference type="Pfam" id="PF02408">
    <property type="entry name" value="CUB_2"/>
    <property type="match status" value="1"/>
</dbReference>
<proteinExistence type="predicted"/>
<gene>
    <name evidence="4" type="ORF">CAEBREN_21072</name>
</gene>
<feature type="domain" description="CUB-like" evidence="2">
    <location>
        <begin position="21"/>
        <end position="136"/>
    </location>
</feature>
<sequence>MADNLKLLILAVFAVVHVLADPYNCAGTQTINPPANINNSWNYPDTYNSSQNTAPQYAANQNCSWIINVPKGMFAYFTLKVDTNNEPVLTLIDSVSYTTVITSASPFFLLDPLFRVDLQATKIGSLGMTVTWYKVNPAFPNTVQVHSNGSPLMIFAPDFDNGTVIQSDTRVNLLALPPTMIAPDVSPFMRNTQIYDGPNIDSTHLGNLYQVLTYGKSLVSTGKYLTIYSLFPGFGTIENSVIVQDYFDVKDFKSYKAINCISLLTQCQFSLDARQGTAAAIRYYPTPMFIKDVSMPQTNVLSVYTSFVTPAHKLVDYT</sequence>
<accession>G0NTA2</accession>
<dbReference type="AlphaFoldDB" id="G0NTA2"/>
<feature type="signal peptide" evidence="1">
    <location>
        <begin position="1"/>
        <end position="20"/>
    </location>
</feature>
<dbReference type="InterPro" id="IPR056014">
    <property type="entry name" value="DUF7592"/>
</dbReference>
<dbReference type="InParanoid" id="G0NTA2"/>
<feature type="domain" description="DUF7592" evidence="3">
    <location>
        <begin position="151"/>
        <end position="230"/>
    </location>
</feature>
<dbReference type="EMBL" id="GL379943">
    <property type="protein sequence ID" value="EGT37141.1"/>
    <property type="molecule type" value="Genomic_DNA"/>
</dbReference>
<organism evidence="5">
    <name type="scientific">Caenorhabditis brenneri</name>
    <name type="common">Nematode worm</name>
    <dbReference type="NCBI Taxonomy" id="135651"/>
    <lineage>
        <taxon>Eukaryota</taxon>
        <taxon>Metazoa</taxon>
        <taxon>Ecdysozoa</taxon>
        <taxon>Nematoda</taxon>
        <taxon>Chromadorea</taxon>
        <taxon>Rhabditida</taxon>
        <taxon>Rhabditina</taxon>
        <taxon>Rhabditomorpha</taxon>
        <taxon>Rhabditoidea</taxon>
        <taxon>Rhabditidae</taxon>
        <taxon>Peloderinae</taxon>
        <taxon>Caenorhabditis</taxon>
    </lineage>
</organism>
<dbReference type="eggNOG" id="ENOG502TGXF">
    <property type="taxonomic scope" value="Eukaryota"/>
</dbReference>
<dbReference type="OrthoDB" id="5834179at2759"/>
<evidence type="ECO:0000259" key="2">
    <source>
        <dbReference type="Pfam" id="PF02408"/>
    </source>
</evidence>
<dbReference type="OMA" id="SWIINIP"/>
<protein>
    <submittedName>
        <fullName evidence="4">Uncharacterized protein</fullName>
    </submittedName>
</protein>
<dbReference type="HOGENOM" id="CLU_025754_1_0_1"/>
<evidence type="ECO:0000313" key="5">
    <source>
        <dbReference type="Proteomes" id="UP000008068"/>
    </source>
</evidence>
<keyword evidence="1" id="KW-0732">Signal</keyword>
<feature type="chain" id="PRO_5003405828" evidence="1">
    <location>
        <begin position="21"/>
        <end position="318"/>
    </location>
</feature>
<evidence type="ECO:0000313" key="4">
    <source>
        <dbReference type="EMBL" id="EGT37141.1"/>
    </source>
</evidence>
<dbReference type="Proteomes" id="UP000008068">
    <property type="component" value="Unassembled WGS sequence"/>
</dbReference>
<dbReference type="InterPro" id="IPR003366">
    <property type="entry name" value="CUB-like_dom"/>
</dbReference>
<dbReference type="Pfam" id="PF24512">
    <property type="entry name" value="DUF7592"/>
    <property type="match status" value="1"/>
</dbReference>
<reference evidence="5" key="1">
    <citation type="submission" date="2011-07" db="EMBL/GenBank/DDBJ databases">
        <authorList>
            <consortium name="Caenorhabditis brenneri Sequencing and Analysis Consortium"/>
            <person name="Wilson R.K."/>
        </authorList>
    </citation>
    <scope>NUCLEOTIDE SEQUENCE [LARGE SCALE GENOMIC DNA]</scope>
    <source>
        <strain evidence="5">PB2801</strain>
    </source>
</reference>
<dbReference type="PANTHER" id="PTHR47920:SF1">
    <property type="entry name" value="CUB-LIKE DOMAIN-CONTAINING PROTEIN"/>
    <property type="match status" value="1"/>
</dbReference>
<dbReference type="InterPro" id="IPR035914">
    <property type="entry name" value="Sperma_CUB_dom_sf"/>
</dbReference>
<name>G0NTA2_CAEBE</name>
<dbReference type="SUPFAM" id="SSF49854">
    <property type="entry name" value="Spermadhesin, CUB domain"/>
    <property type="match status" value="1"/>
</dbReference>
<dbReference type="PANTHER" id="PTHR47920">
    <property type="entry name" value="PROTEIN CBG13378-RELATED"/>
    <property type="match status" value="1"/>
</dbReference>
<evidence type="ECO:0000256" key="1">
    <source>
        <dbReference type="SAM" id="SignalP"/>
    </source>
</evidence>
<evidence type="ECO:0000259" key="3">
    <source>
        <dbReference type="Pfam" id="PF24512"/>
    </source>
</evidence>
<dbReference type="FunCoup" id="G0NTA2">
    <property type="interactions" value="1850"/>
</dbReference>
<keyword evidence="5" id="KW-1185">Reference proteome</keyword>
<dbReference type="STRING" id="135651.G0NTA2"/>